<dbReference type="PANTHER" id="PTHR33711:SF9">
    <property type="entry name" value="PROTOCATECHUATE 3,4-DIOXYGENASE ALPHA CHAIN"/>
    <property type="match status" value="1"/>
</dbReference>
<name>A0A1G7PE30_9RHOB</name>
<keyword evidence="3" id="KW-0560">Oxidoreductase</keyword>
<dbReference type="InterPro" id="IPR012786">
    <property type="entry name" value="Protocat_dOase_a"/>
</dbReference>
<dbReference type="SUPFAM" id="SSF49482">
    <property type="entry name" value="Aromatic compound dioxygenase"/>
    <property type="match status" value="1"/>
</dbReference>
<accession>A0A1G7PE30</accession>
<proteinExistence type="inferred from homology"/>
<evidence type="ECO:0000313" key="5">
    <source>
        <dbReference type="EMBL" id="SDF84543.1"/>
    </source>
</evidence>
<dbReference type="Gene3D" id="2.60.130.10">
    <property type="entry name" value="Aromatic compound dioxygenase"/>
    <property type="match status" value="1"/>
</dbReference>
<reference evidence="6" key="1">
    <citation type="submission" date="2016-10" db="EMBL/GenBank/DDBJ databases">
        <authorList>
            <person name="Varghese N."/>
            <person name="Submissions S."/>
        </authorList>
    </citation>
    <scope>NUCLEOTIDE SEQUENCE [LARGE SCALE GENOMIC DNA]</scope>
    <source>
        <strain evidence="6">DSM 16477</strain>
    </source>
</reference>
<dbReference type="InterPro" id="IPR050770">
    <property type="entry name" value="Intradiol_RC_Dioxygenase"/>
</dbReference>
<dbReference type="STRING" id="218672.SAMN04489759_103302"/>
<comment type="similarity">
    <text evidence="1">Belongs to the intradiol ring-cleavage dioxygenase family.</text>
</comment>
<evidence type="ECO:0000256" key="2">
    <source>
        <dbReference type="ARBA" id="ARBA00022964"/>
    </source>
</evidence>
<dbReference type="OrthoDB" id="9805815at2"/>
<dbReference type="EMBL" id="FNBP01000003">
    <property type="protein sequence ID" value="SDF84543.1"/>
    <property type="molecule type" value="Genomic_DNA"/>
</dbReference>
<evidence type="ECO:0000259" key="4">
    <source>
        <dbReference type="Pfam" id="PF00775"/>
    </source>
</evidence>
<dbReference type="GO" id="GO:0018578">
    <property type="term" value="F:protocatechuate 3,4-dioxygenase activity"/>
    <property type="evidence" value="ECO:0007669"/>
    <property type="project" value="InterPro"/>
</dbReference>
<evidence type="ECO:0000256" key="1">
    <source>
        <dbReference type="ARBA" id="ARBA00007825"/>
    </source>
</evidence>
<dbReference type="PANTHER" id="PTHR33711">
    <property type="entry name" value="DIOXYGENASE, PUTATIVE (AFU_ORTHOLOGUE AFUA_2G02910)-RELATED"/>
    <property type="match status" value="1"/>
</dbReference>
<dbReference type="Pfam" id="PF00775">
    <property type="entry name" value="Dioxygenase_C"/>
    <property type="match status" value="1"/>
</dbReference>
<dbReference type="Proteomes" id="UP000199399">
    <property type="component" value="Unassembled WGS sequence"/>
</dbReference>
<gene>
    <name evidence="5" type="ORF">SAMN04489759_103302</name>
</gene>
<dbReference type="RefSeq" id="WP_093740919.1">
    <property type="nucleotide sequence ID" value="NZ_FNBP01000003.1"/>
</dbReference>
<dbReference type="NCBIfam" id="TIGR02423">
    <property type="entry name" value="protocat_alph"/>
    <property type="match status" value="1"/>
</dbReference>
<sequence length="196" mass="20844">MSKHPETASQTAGPYVHIGCTPNFAGLTGLYENDLGADMATDKAQGARITLSGRIFDGAGDLIHDALVEAWQADAAGRHAGQPGADPHFSGFGRCPCDAETGEFRFKTVKPGPVAWPQGGQQAPHITLWIVARGINIGLHTRVYFADEDVANAQDPVLAEIADNRAATLLARPQSAGDYRLDIHLQGPNETVFFAV</sequence>
<evidence type="ECO:0000313" key="6">
    <source>
        <dbReference type="Proteomes" id="UP000199399"/>
    </source>
</evidence>
<dbReference type="InterPro" id="IPR000627">
    <property type="entry name" value="Intradiol_dOase_C"/>
</dbReference>
<protein>
    <submittedName>
        <fullName evidence="5">Protocatechuate 3,4-dioxygenase, alpha subunit</fullName>
    </submittedName>
</protein>
<dbReference type="InterPro" id="IPR015889">
    <property type="entry name" value="Intradiol_dOase_core"/>
</dbReference>
<dbReference type="AlphaFoldDB" id="A0A1G7PE30"/>
<keyword evidence="2 5" id="KW-0223">Dioxygenase</keyword>
<keyword evidence="6" id="KW-1185">Reference proteome</keyword>
<dbReference type="CDD" id="cd03463">
    <property type="entry name" value="3_4-PCD_alpha"/>
    <property type="match status" value="1"/>
</dbReference>
<organism evidence="5 6">
    <name type="scientific">Sulfitobacter delicatus</name>
    <dbReference type="NCBI Taxonomy" id="218672"/>
    <lineage>
        <taxon>Bacteria</taxon>
        <taxon>Pseudomonadati</taxon>
        <taxon>Pseudomonadota</taxon>
        <taxon>Alphaproteobacteria</taxon>
        <taxon>Rhodobacterales</taxon>
        <taxon>Roseobacteraceae</taxon>
        <taxon>Sulfitobacter</taxon>
    </lineage>
</organism>
<evidence type="ECO:0000256" key="3">
    <source>
        <dbReference type="ARBA" id="ARBA00023002"/>
    </source>
</evidence>
<dbReference type="GO" id="GO:0008199">
    <property type="term" value="F:ferric iron binding"/>
    <property type="evidence" value="ECO:0007669"/>
    <property type="project" value="InterPro"/>
</dbReference>
<feature type="domain" description="Intradiol ring-cleavage dioxygenases" evidence="4">
    <location>
        <begin position="22"/>
        <end position="187"/>
    </location>
</feature>